<accession>A0ABR3EI54</accession>
<proteinExistence type="predicted"/>
<dbReference type="SUPFAM" id="SSF56672">
    <property type="entry name" value="DNA/RNA polymerases"/>
    <property type="match status" value="1"/>
</dbReference>
<feature type="compositionally biased region" description="Basic and acidic residues" evidence="1">
    <location>
        <begin position="22"/>
        <end position="41"/>
    </location>
</feature>
<feature type="non-terminal residue" evidence="2">
    <location>
        <position position="1"/>
    </location>
</feature>
<evidence type="ECO:0000256" key="1">
    <source>
        <dbReference type="SAM" id="MobiDB-lite"/>
    </source>
</evidence>
<dbReference type="EMBL" id="JBAHYK010005255">
    <property type="protein sequence ID" value="KAL0562552.1"/>
    <property type="molecule type" value="Genomic_DNA"/>
</dbReference>
<dbReference type="Gene3D" id="3.10.10.10">
    <property type="entry name" value="HIV Type 1 Reverse Transcriptase, subunit A, domain 1"/>
    <property type="match status" value="1"/>
</dbReference>
<organism evidence="2 3">
    <name type="scientific">Marasmius crinis-equi</name>
    <dbReference type="NCBI Taxonomy" id="585013"/>
    <lineage>
        <taxon>Eukaryota</taxon>
        <taxon>Fungi</taxon>
        <taxon>Dikarya</taxon>
        <taxon>Basidiomycota</taxon>
        <taxon>Agaricomycotina</taxon>
        <taxon>Agaricomycetes</taxon>
        <taxon>Agaricomycetidae</taxon>
        <taxon>Agaricales</taxon>
        <taxon>Marasmiineae</taxon>
        <taxon>Marasmiaceae</taxon>
        <taxon>Marasmius</taxon>
    </lineage>
</organism>
<sequence>IEKLTAENVDRIIELVQEFSRSAKHERDRSVFGKPEPQKEPFDDELYTANLANVNTEVNFSDLPENGPYTDDDIPKLRARWLHRNADMLGGVPEELPPFRAINHRIQLIDESKKYTYYLPRCPDYLKNQLNEKLDQFTCAEWWIESAVEQAAPMLCIPKKNGKLRTIVDY</sequence>
<evidence type="ECO:0000313" key="2">
    <source>
        <dbReference type="EMBL" id="KAL0562552.1"/>
    </source>
</evidence>
<evidence type="ECO:0008006" key="4">
    <source>
        <dbReference type="Google" id="ProtNLM"/>
    </source>
</evidence>
<feature type="region of interest" description="Disordered" evidence="1">
    <location>
        <begin position="22"/>
        <end position="42"/>
    </location>
</feature>
<evidence type="ECO:0000313" key="3">
    <source>
        <dbReference type="Proteomes" id="UP001465976"/>
    </source>
</evidence>
<comment type="caution">
    <text evidence="2">The sequence shown here is derived from an EMBL/GenBank/DDBJ whole genome shotgun (WGS) entry which is preliminary data.</text>
</comment>
<gene>
    <name evidence="2" type="ORF">V5O48_019534</name>
</gene>
<dbReference type="Proteomes" id="UP001465976">
    <property type="component" value="Unassembled WGS sequence"/>
</dbReference>
<dbReference type="InterPro" id="IPR043502">
    <property type="entry name" value="DNA/RNA_pol_sf"/>
</dbReference>
<protein>
    <recommendedName>
        <fullName evidence="4">Reverse transcriptase</fullName>
    </recommendedName>
</protein>
<keyword evidence="3" id="KW-1185">Reference proteome</keyword>
<name>A0ABR3EI54_9AGAR</name>
<reference evidence="2 3" key="1">
    <citation type="submission" date="2024-02" db="EMBL/GenBank/DDBJ databases">
        <title>A draft genome for the cacao thread blight pathogen Marasmius crinis-equi.</title>
        <authorList>
            <person name="Cohen S.P."/>
            <person name="Baruah I.K."/>
            <person name="Amoako-Attah I."/>
            <person name="Bukari Y."/>
            <person name="Meinhardt L.W."/>
            <person name="Bailey B.A."/>
        </authorList>
    </citation>
    <scope>NUCLEOTIDE SEQUENCE [LARGE SCALE GENOMIC DNA]</scope>
    <source>
        <strain evidence="2 3">GH-76</strain>
    </source>
</reference>